<evidence type="ECO:0008006" key="3">
    <source>
        <dbReference type="Google" id="ProtNLM"/>
    </source>
</evidence>
<proteinExistence type="predicted"/>
<dbReference type="EMBL" id="BAAAOR010000023">
    <property type="protein sequence ID" value="GAA1521094.1"/>
    <property type="molecule type" value="Genomic_DNA"/>
</dbReference>
<gene>
    <name evidence="1" type="ORF">GCM10009788_26190</name>
</gene>
<dbReference type="RefSeq" id="WP_141006836.1">
    <property type="nucleotide sequence ID" value="NZ_BAAAOR010000023.1"/>
</dbReference>
<reference evidence="1 2" key="1">
    <citation type="journal article" date="2019" name="Int. J. Syst. Evol. Microbiol.">
        <title>The Global Catalogue of Microorganisms (GCM) 10K type strain sequencing project: providing services to taxonomists for standard genome sequencing and annotation.</title>
        <authorList>
            <consortium name="The Broad Institute Genomics Platform"/>
            <consortium name="The Broad Institute Genome Sequencing Center for Infectious Disease"/>
            <person name="Wu L."/>
            <person name="Ma J."/>
        </authorList>
    </citation>
    <scope>NUCLEOTIDE SEQUENCE [LARGE SCALE GENOMIC DNA]</scope>
    <source>
        <strain evidence="1 2">JCM 14942</strain>
    </source>
</reference>
<dbReference type="PANTHER" id="PTHR38588:SF1">
    <property type="entry name" value="BLL0334 PROTEIN"/>
    <property type="match status" value="1"/>
</dbReference>
<sequence length="193" mass="20710">MLIENEFVVPQQLDRVWSFFNDIPQVAASLPGTELTDDLGNDEYKGRVAISMGPVKLAFNGDAQVTERDDAAKRLVIHGAGADEKGRGNASMDLTARLAAAPKGTKVSMAMDLTLSGAAAQYGRGMVADVTSVLIGQFADNAQRRIEAIDRGEDVSNMTARPASGLAIGVAAAKLALMRVFRRFFLPYQPQPR</sequence>
<dbReference type="Pfam" id="PF06240">
    <property type="entry name" value="COXG"/>
    <property type="match status" value="1"/>
</dbReference>
<accession>A0ABN2AKG0</accession>
<keyword evidence="2" id="KW-1185">Reference proteome</keyword>
<dbReference type="InterPro" id="IPR010419">
    <property type="entry name" value="CO_DH_gsu"/>
</dbReference>
<dbReference type="SUPFAM" id="SSF55961">
    <property type="entry name" value="Bet v1-like"/>
    <property type="match status" value="1"/>
</dbReference>
<evidence type="ECO:0000313" key="2">
    <source>
        <dbReference type="Proteomes" id="UP001500842"/>
    </source>
</evidence>
<dbReference type="Gene3D" id="3.30.530.20">
    <property type="match status" value="1"/>
</dbReference>
<organism evidence="1 2">
    <name type="scientific">Nocardioides humi</name>
    <dbReference type="NCBI Taxonomy" id="449461"/>
    <lineage>
        <taxon>Bacteria</taxon>
        <taxon>Bacillati</taxon>
        <taxon>Actinomycetota</taxon>
        <taxon>Actinomycetes</taxon>
        <taxon>Propionibacteriales</taxon>
        <taxon>Nocardioidaceae</taxon>
        <taxon>Nocardioides</taxon>
    </lineage>
</organism>
<dbReference type="InterPro" id="IPR023393">
    <property type="entry name" value="START-like_dom_sf"/>
</dbReference>
<protein>
    <recommendedName>
        <fullName evidence="3">Carbon monoxide dehydrogenase subunit G</fullName>
    </recommendedName>
</protein>
<dbReference type="Proteomes" id="UP001500842">
    <property type="component" value="Unassembled WGS sequence"/>
</dbReference>
<evidence type="ECO:0000313" key="1">
    <source>
        <dbReference type="EMBL" id="GAA1521094.1"/>
    </source>
</evidence>
<name>A0ABN2AKG0_9ACTN</name>
<dbReference type="PANTHER" id="PTHR38588">
    <property type="entry name" value="BLL0334 PROTEIN"/>
    <property type="match status" value="1"/>
</dbReference>
<dbReference type="CDD" id="cd07823">
    <property type="entry name" value="SRPBCC_5"/>
    <property type="match status" value="1"/>
</dbReference>
<comment type="caution">
    <text evidence="1">The sequence shown here is derived from an EMBL/GenBank/DDBJ whole genome shotgun (WGS) entry which is preliminary data.</text>
</comment>